<dbReference type="FunFam" id="3.40.50.2000:FF:000009">
    <property type="entry name" value="Sterol 3-beta-glucosyltransferase UGT80A2"/>
    <property type="match status" value="1"/>
</dbReference>
<proteinExistence type="predicted"/>
<feature type="domain" description="Erythromycin biosynthesis protein CIII-like C-terminal" evidence="4">
    <location>
        <begin position="429"/>
        <end position="516"/>
    </location>
</feature>
<dbReference type="InterPro" id="IPR004276">
    <property type="entry name" value="GlycoTrans_28_N"/>
</dbReference>
<dbReference type="Gene3D" id="3.40.50.2000">
    <property type="entry name" value="Glycogen Phosphorylase B"/>
    <property type="match status" value="2"/>
</dbReference>
<evidence type="ECO:0000256" key="2">
    <source>
        <dbReference type="SAM" id="MobiDB-lite"/>
    </source>
</evidence>
<keyword evidence="6" id="KW-1185">Reference proteome</keyword>
<dbReference type="Pfam" id="PF03033">
    <property type="entry name" value="Glyco_transf_28"/>
    <property type="match status" value="1"/>
</dbReference>
<name>A0A2J6S7Q9_HYAVF</name>
<evidence type="ECO:0000313" key="6">
    <source>
        <dbReference type="Proteomes" id="UP000235786"/>
    </source>
</evidence>
<dbReference type="InterPro" id="IPR050426">
    <property type="entry name" value="Glycosyltransferase_28"/>
</dbReference>
<dbReference type="SUPFAM" id="SSF53756">
    <property type="entry name" value="UDP-Glycosyltransferase/glycogen phosphorylase"/>
    <property type="match status" value="1"/>
</dbReference>
<feature type="domain" description="Glycosyltransferase family 28 N-terminal" evidence="3">
    <location>
        <begin position="109"/>
        <end position="268"/>
    </location>
</feature>
<protein>
    <submittedName>
        <fullName evidence="5">Glycosyltransferase family 1 protein</fullName>
    </submittedName>
</protein>
<dbReference type="PANTHER" id="PTHR48050">
    <property type="entry name" value="STEROL 3-BETA-GLUCOSYLTRANSFERASE"/>
    <property type="match status" value="1"/>
</dbReference>
<dbReference type="GO" id="GO:0016906">
    <property type="term" value="F:sterol 3-beta-glucosyltransferase activity"/>
    <property type="evidence" value="ECO:0007669"/>
    <property type="project" value="UniProtKB-ARBA"/>
</dbReference>
<dbReference type="Proteomes" id="UP000235786">
    <property type="component" value="Unassembled WGS sequence"/>
</dbReference>
<dbReference type="EMBL" id="KZ613939">
    <property type="protein sequence ID" value="PMD46799.1"/>
    <property type="molecule type" value="Genomic_DNA"/>
</dbReference>
<evidence type="ECO:0000259" key="4">
    <source>
        <dbReference type="Pfam" id="PF06722"/>
    </source>
</evidence>
<dbReference type="InterPro" id="IPR010610">
    <property type="entry name" value="EryCIII-like_C"/>
</dbReference>
<dbReference type="InterPro" id="IPR002213">
    <property type="entry name" value="UDP_glucos_trans"/>
</dbReference>
<dbReference type="AlphaFoldDB" id="A0A2J6S7Q9"/>
<evidence type="ECO:0000259" key="3">
    <source>
        <dbReference type="Pfam" id="PF03033"/>
    </source>
</evidence>
<sequence>MSLQRNELHETDAIEPKTLISSIRQVPALSGSEASSTPAPSYRSLALHDSQVDVEAYPTDDGLLVVDIENGASKIVNALAAELCLPEAVHPGHVPDELSRPQPAPPLNVVIQIVGSRGDVQPFVALGQVLKATYGHRVRIATHPTFKKFVEDHGLEFFSITGDPAQMMDFMVKNPGLMPKFKTIREGEIGRRRKAIFEIVEACWRSCIEPSDSSLDIDQNDDTTVRPFIADAIIANPPSFAHIHCAEKLGIPIHMMFTMPWSPTRAFPHPLAQVKGPENQKKDSIILSYTMVEMMTWQGLGDIINRFRERTLGLDPLTLLSASNYASRLKVPFTYCWSPAFIPKPVEWGAHIDISGFFFLSASSSYTPDPQLAAFLEAGPPPIYIGFGSIVVDDPTSMTNLIFEAVKKTGLRALVSKGWGGLGADEIEKPDNIFMLGNVPHDWLFQHVSCVVHHGGAGTTSAGIATGKPTVVVPFFGDQMYWGSMIHRKGAGPAPIPYKDLTAESLANAILQALQPDVVAQAQELGSHIQKERGNELGAQSFNEKLRPDDLRCSLAPDRVAVWKLKRRNLQLSALAAALLADKGLINIDDLELFRPREWKVESGPLDPISGITNAAIDTIGGILKGVGDYPVELMKATGLHEPASNSKSSTVDFALDPGKGVSRMIGTTLKAPASFAYGLAEGFNNMPKMYGDDTVRETGKITGLGSGLSAAGKGFGYGLWDGVTGIFTQPVKGMQKEGLQGLWKGFSKGIGGAAFKPAAGAAGLIGYTGQGIYKAFQKEHTSGVTEYVMAARVADGLLDLQVATVEEKEMIVDMWGKVTMSELDGNTKMTKKGKKKEKRGKGQK</sequence>
<dbReference type="FunFam" id="3.40.50.2000:FF:000100">
    <property type="entry name" value="Glycosyltransferase family 1 protein"/>
    <property type="match status" value="1"/>
</dbReference>
<accession>A0A2J6S7Q9</accession>
<reference evidence="5 6" key="1">
    <citation type="submission" date="2016-04" db="EMBL/GenBank/DDBJ databases">
        <title>A degradative enzymes factory behind the ericoid mycorrhizal symbiosis.</title>
        <authorList>
            <consortium name="DOE Joint Genome Institute"/>
            <person name="Martino E."/>
            <person name="Morin E."/>
            <person name="Grelet G."/>
            <person name="Kuo A."/>
            <person name="Kohler A."/>
            <person name="Daghino S."/>
            <person name="Barry K."/>
            <person name="Choi C."/>
            <person name="Cichocki N."/>
            <person name="Clum A."/>
            <person name="Copeland A."/>
            <person name="Hainaut M."/>
            <person name="Haridas S."/>
            <person name="Labutti K."/>
            <person name="Lindquist E."/>
            <person name="Lipzen A."/>
            <person name="Khouja H.-R."/>
            <person name="Murat C."/>
            <person name="Ohm R."/>
            <person name="Olson A."/>
            <person name="Spatafora J."/>
            <person name="Veneault-Fourrey C."/>
            <person name="Henrissat B."/>
            <person name="Grigoriev I."/>
            <person name="Martin F."/>
            <person name="Perotto S."/>
        </authorList>
    </citation>
    <scope>NUCLEOTIDE SEQUENCE [LARGE SCALE GENOMIC DNA]</scope>
    <source>
        <strain evidence="5 6">F</strain>
    </source>
</reference>
<dbReference type="Pfam" id="PF06722">
    <property type="entry name" value="EryCIII-like_C"/>
    <property type="match status" value="1"/>
</dbReference>
<evidence type="ECO:0000313" key="5">
    <source>
        <dbReference type="EMBL" id="PMD46799.1"/>
    </source>
</evidence>
<dbReference type="PANTHER" id="PTHR48050:SF13">
    <property type="entry name" value="STEROL 3-BETA-GLUCOSYLTRANSFERASE UGT80A2"/>
    <property type="match status" value="1"/>
</dbReference>
<gene>
    <name evidence="5" type="ORF">L207DRAFT_629286</name>
</gene>
<evidence type="ECO:0000256" key="1">
    <source>
        <dbReference type="ARBA" id="ARBA00022679"/>
    </source>
</evidence>
<dbReference type="CDD" id="cd03784">
    <property type="entry name" value="GT1_Gtf-like"/>
    <property type="match status" value="1"/>
</dbReference>
<feature type="region of interest" description="Disordered" evidence="2">
    <location>
        <begin position="826"/>
        <end position="845"/>
    </location>
</feature>
<dbReference type="GO" id="GO:0005975">
    <property type="term" value="P:carbohydrate metabolic process"/>
    <property type="evidence" value="ECO:0007669"/>
    <property type="project" value="InterPro"/>
</dbReference>
<keyword evidence="1 5" id="KW-0808">Transferase</keyword>
<dbReference type="OrthoDB" id="3511754at2759"/>
<organism evidence="5 6">
    <name type="scientific">Hyaloscypha variabilis (strain UAMH 11265 / GT02V1 / F)</name>
    <name type="common">Meliniomyces variabilis</name>
    <dbReference type="NCBI Taxonomy" id="1149755"/>
    <lineage>
        <taxon>Eukaryota</taxon>
        <taxon>Fungi</taxon>
        <taxon>Dikarya</taxon>
        <taxon>Ascomycota</taxon>
        <taxon>Pezizomycotina</taxon>
        <taxon>Leotiomycetes</taxon>
        <taxon>Helotiales</taxon>
        <taxon>Hyaloscyphaceae</taxon>
        <taxon>Hyaloscypha</taxon>
        <taxon>Hyaloscypha variabilis</taxon>
    </lineage>
</organism>
<feature type="compositionally biased region" description="Basic residues" evidence="2">
    <location>
        <begin position="830"/>
        <end position="845"/>
    </location>
</feature>